<sequence>MQNILQVLHADNVLVNGFKTAFENTSDGTCQVASHPDRVPSGSMLHATTLQIKAKRCGDRRYTYSNTIYRDMRYSTLSRVADIHRLYDAFQHPIVFWKGQADITLTFAKFILSMDIRF</sequence>
<dbReference type="AlphaFoldDB" id="A0A8X6NAP6"/>
<proteinExistence type="predicted"/>
<organism evidence="1 2">
    <name type="scientific">Nephila pilipes</name>
    <name type="common">Giant wood spider</name>
    <name type="synonym">Nephila maculata</name>
    <dbReference type="NCBI Taxonomy" id="299642"/>
    <lineage>
        <taxon>Eukaryota</taxon>
        <taxon>Metazoa</taxon>
        <taxon>Ecdysozoa</taxon>
        <taxon>Arthropoda</taxon>
        <taxon>Chelicerata</taxon>
        <taxon>Arachnida</taxon>
        <taxon>Araneae</taxon>
        <taxon>Araneomorphae</taxon>
        <taxon>Entelegynae</taxon>
        <taxon>Araneoidea</taxon>
        <taxon>Nephilidae</taxon>
        <taxon>Nephila</taxon>
    </lineage>
</organism>
<gene>
    <name evidence="1" type="ORF">NPIL_305411</name>
</gene>
<keyword evidence="2" id="KW-1185">Reference proteome</keyword>
<dbReference type="Proteomes" id="UP000887013">
    <property type="component" value="Unassembled WGS sequence"/>
</dbReference>
<reference evidence="1" key="1">
    <citation type="submission" date="2020-08" db="EMBL/GenBank/DDBJ databases">
        <title>Multicomponent nature underlies the extraordinary mechanical properties of spider dragline silk.</title>
        <authorList>
            <person name="Kono N."/>
            <person name="Nakamura H."/>
            <person name="Mori M."/>
            <person name="Yoshida Y."/>
            <person name="Ohtoshi R."/>
            <person name="Malay A.D."/>
            <person name="Moran D.A.P."/>
            <person name="Tomita M."/>
            <person name="Numata K."/>
            <person name="Arakawa K."/>
        </authorList>
    </citation>
    <scope>NUCLEOTIDE SEQUENCE</scope>
</reference>
<evidence type="ECO:0000313" key="1">
    <source>
        <dbReference type="EMBL" id="GFT03143.1"/>
    </source>
</evidence>
<dbReference type="EMBL" id="BMAW01102198">
    <property type="protein sequence ID" value="GFT03143.1"/>
    <property type="molecule type" value="Genomic_DNA"/>
</dbReference>
<protein>
    <submittedName>
        <fullName evidence="1">Uncharacterized protein</fullName>
    </submittedName>
</protein>
<evidence type="ECO:0000313" key="2">
    <source>
        <dbReference type="Proteomes" id="UP000887013"/>
    </source>
</evidence>
<accession>A0A8X6NAP6</accession>
<comment type="caution">
    <text evidence="1">The sequence shown here is derived from an EMBL/GenBank/DDBJ whole genome shotgun (WGS) entry which is preliminary data.</text>
</comment>
<name>A0A8X6NAP6_NEPPI</name>